<dbReference type="EMBL" id="LFTY01000002">
    <property type="protein sequence ID" value="KMW59583.1"/>
    <property type="molecule type" value="Genomic_DNA"/>
</dbReference>
<comment type="caution">
    <text evidence="4">The sequence shown here is derived from an EMBL/GenBank/DDBJ whole genome shotgun (WGS) entry which is preliminary data.</text>
</comment>
<dbReference type="PANTHER" id="PTHR44591">
    <property type="entry name" value="STRESS RESPONSE REGULATOR PROTEIN 1"/>
    <property type="match status" value="1"/>
</dbReference>
<evidence type="ECO:0000313" key="5">
    <source>
        <dbReference type="Proteomes" id="UP000037178"/>
    </source>
</evidence>
<evidence type="ECO:0000259" key="3">
    <source>
        <dbReference type="PROSITE" id="PS50110"/>
    </source>
</evidence>
<dbReference type="Pfam" id="PF00072">
    <property type="entry name" value="Response_reg"/>
    <property type="match status" value="1"/>
</dbReference>
<dbReference type="SUPFAM" id="SSF52172">
    <property type="entry name" value="CheY-like"/>
    <property type="match status" value="1"/>
</dbReference>
<dbReference type="PATRIC" id="fig|1675527.3.peg.4776"/>
<dbReference type="PANTHER" id="PTHR44591:SF3">
    <property type="entry name" value="RESPONSE REGULATORY DOMAIN-CONTAINING PROTEIN"/>
    <property type="match status" value="1"/>
</dbReference>
<protein>
    <submittedName>
        <fullName evidence="4">Response regulator</fullName>
    </submittedName>
</protein>
<keyword evidence="5" id="KW-1185">Reference proteome</keyword>
<feature type="domain" description="Response regulatory" evidence="3">
    <location>
        <begin position="24"/>
        <end position="137"/>
    </location>
</feature>
<evidence type="ECO:0000256" key="1">
    <source>
        <dbReference type="ARBA" id="ARBA00022553"/>
    </source>
</evidence>
<evidence type="ECO:0000256" key="2">
    <source>
        <dbReference type="PROSITE-ProRule" id="PRU00169"/>
    </source>
</evidence>
<dbReference type="Gene3D" id="3.40.50.2300">
    <property type="match status" value="1"/>
</dbReference>
<dbReference type="RefSeq" id="WP_049645033.1">
    <property type="nucleotide sequence ID" value="NZ_LFTY01000002.1"/>
</dbReference>
<dbReference type="InterPro" id="IPR001789">
    <property type="entry name" value="Sig_transdc_resp-reg_receiver"/>
</dbReference>
<dbReference type="STRING" id="1675527.AIOL_004565"/>
<dbReference type="CDD" id="cd00156">
    <property type="entry name" value="REC"/>
    <property type="match status" value="1"/>
</dbReference>
<keyword evidence="1 2" id="KW-0597">Phosphoprotein</keyword>
<dbReference type="SMART" id="SM00448">
    <property type="entry name" value="REC"/>
    <property type="match status" value="1"/>
</dbReference>
<dbReference type="AlphaFoldDB" id="A0A0J9H1G1"/>
<proteinExistence type="predicted"/>
<reference evidence="4 5" key="1">
    <citation type="submission" date="2015-06" db="EMBL/GenBank/DDBJ databases">
        <title>Draft genome sequence of an Alphaproteobacteria species associated to the Mediterranean sponge Oscarella lobularis.</title>
        <authorList>
            <person name="Jourda C."/>
            <person name="Santini S."/>
            <person name="Claverie J.-M."/>
        </authorList>
    </citation>
    <scope>NUCLEOTIDE SEQUENCE [LARGE SCALE GENOMIC DNA]</scope>
    <source>
        <strain evidence="4">IGS</strain>
    </source>
</reference>
<gene>
    <name evidence="4" type="ORF">AIOL_004565</name>
</gene>
<evidence type="ECO:0000313" key="4">
    <source>
        <dbReference type="EMBL" id="KMW59583.1"/>
    </source>
</evidence>
<name>A0A0J9H1G1_9RHOB</name>
<organism evidence="4 5">
    <name type="scientific">Candidatus Rhodobacter oscarellae</name>
    <dbReference type="NCBI Taxonomy" id="1675527"/>
    <lineage>
        <taxon>Bacteria</taxon>
        <taxon>Pseudomonadati</taxon>
        <taxon>Pseudomonadota</taxon>
        <taxon>Alphaproteobacteria</taxon>
        <taxon>Rhodobacterales</taxon>
        <taxon>Rhodobacter group</taxon>
        <taxon>Rhodobacter</taxon>
    </lineage>
</organism>
<dbReference type="Proteomes" id="UP000037178">
    <property type="component" value="Unassembled WGS sequence"/>
</dbReference>
<dbReference type="GO" id="GO:0000160">
    <property type="term" value="P:phosphorelay signal transduction system"/>
    <property type="evidence" value="ECO:0007669"/>
    <property type="project" value="InterPro"/>
</dbReference>
<dbReference type="InterPro" id="IPR050595">
    <property type="entry name" value="Bact_response_regulator"/>
</dbReference>
<feature type="modified residue" description="4-aspartylphosphate" evidence="2">
    <location>
        <position position="73"/>
    </location>
</feature>
<sequence>MPISLDPLPLSPVVTASRPLAGMTVLVVEDSRFASEAVRLLCLKSGARIRRADSLRAASRHLAGYAPTVIIVDLGLPDGSGLDLIRDLAAAHNRIPVILATSGDDCGFVEAVEAGADGTLLKPLDSLLDFQNAVLDALPEEIRPEGLRLVSSETIEPDRIALQDDFAHIADILTEADDDETVDYVAQFLQGLARTAQDPDLERAARSLAAHSSDGGSIRSDLARVAGLLQQRIEGRKVI</sequence>
<dbReference type="PROSITE" id="PS50110">
    <property type="entry name" value="RESPONSE_REGULATORY"/>
    <property type="match status" value="1"/>
</dbReference>
<accession>A0A0J9H1G1</accession>
<dbReference type="OrthoDB" id="7831674at2"/>
<dbReference type="InterPro" id="IPR011006">
    <property type="entry name" value="CheY-like_superfamily"/>
</dbReference>